<keyword evidence="3" id="KW-0449">Lipoprotein</keyword>
<name>A0A562LAM7_9GAMM</name>
<accession>A0A562LAM7</accession>
<feature type="compositionally biased region" description="Basic and acidic residues" evidence="1">
    <location>
        <begin position="111"/>
        <end position="123"/>
    </location>
</feature>
<sequence>MKHSLVLASLVLAVLAVAGCKPQTPAEPATPAPAADTAPTDPALIAAATPTRFDTKGFAGTFSGTLPCADCPGIDTRIELKPDGTYALQETYQGREDGPRSGDGNWTAEEDGQRLRLDPNSKTDEDRLFAIVGRNEIRLLDKEGKAVASEPGHSLTRAQ</sequence>
<feature type="chain" id="PRO_5021902618" evidence="2">
    <location>
        <begin position="19"/>
        <end position="159"/>
    </location>
</feature>
<dbReference type="Proteomes" id="UP000315167">
    <property type="component" value="Unassembled WGS sequence"/>
</dbReference>
<dbReference type="Gene3D" id="2.40.128.640">
    <property type="match status" value="1"/>
</dbReference>
<gene>
    <name evidence="3" type="ORF">IP90_00852</name>
</gene>
<dbReference type="EMBL" id="VLKN01000002">
    <property type="protein sequence ID" value="TWI04717.1"/>
    <property type="molecule type" value="Genomic_DNA"/>
</dbReference>
<evidence type="ECO:0000256" key="2">
    <source>
        <dbReference type="SAM" id="SignalP"/>
    </source>
</evidence>
<reference evidence="3 4" key="1">
    <citation type="journal article" date="2015" name="Stand. Genomic Sci.">
        <title>Genomic Encyclopedia of Bacterial and Archaeal Type Strains, Phase III: the genomes of soil and plant-associated and newly described type strains.</title>
        <authorList>
            <person name="Whitman W.B."/>
            <person name="Woyke T."/>
            <person name="Klenk H.P."/>
            <person name="Zhou Y."/>
            <person name="Lilburn T.G."/>
            <person name="Beck B.J."/>
            <person name="De Vos P."/>
            <person name="Vandamme P."/>
            <person name="Eisen J.A."/>
            <person name="Garrity G."/>
            <person name="Hugenholtz P."/>
            <person name="Kyrpides N.C."/>
        </authorList>
    </citation>
    <scope>NUCLEOTIDE SEQUENCE [LARGE SCALE GENOMIC DNA]</scope>
    <source>
        <strain evidence="3 4">CGMCC 1.10821</strain>
    </source>
</reference>
<organism evidence="3 4">
    <name type="scientific">Luteimonas cucumeris</name>
    <dbReference type="NCBI Taxonomy" id="985012"/>
    <lineage>
        <taxon>Bacteria</taxon>
        <taxon>Pseudomonadati</taxon>
        <taxon>Pseudomonadota</taxon>
        <taxon>Gammaproteobacteria</taxon>
        <taxon>Lysobacterales</taxon>
        <taxon>Lysobacteraceae</taxon>
        <taxon>Luteimonas</taxon>
    </lineage>
</organism>
<dbReference type="AlphaFoldDB" id="A0A562LAM7"/>
<evidence type="ECO:0000256" key="1">
    <source>
        <dbReference type="SAM" id="MobiDB-lite"/>
    </source>
</evidence>
<comment type="caution">
    <text evidence="3">The sequence shown here is derived from an EMBL/GenBank/DDBJ whole genome shotgun (WGS) entry which is preliminary data.</text>
</comment>
<evidence type="ECO:0000313" key="3">
    <source>
        <dbReference type="EMBL" id="TWI04717.1"/>
    </source>
</evidence>
<dbReference type="InterPro" id="IPR007298">
    <property type="entry name" value="Cu-R_lipoprotein_NlpE"/>
</dbReference>
<keyword evidence="2" id="KW-0732">Signal</keyword>
<feature type="region of interest" description="Disordered" evidence="1">
    <location>
        <begin position="90"/>
        <end position="123"/>
    </location>
</feature>
<keyword evidence="4" id="KW-1185">Reference proteome</keyword>
<dbReference type="PROSITE" id="PS51257">
    <property type="entry name" value="PROKAR_LIPOPROTEIN"/>
    <property type="match status" value="1"/>
</dbReference>
<feature type="signal peptide" evidence="2">
    <location>
        <begin position="1"/>
        <end position="18"/>
    </location>
</feature>
<dbReference type="OrthoDB" id="5348860at2"/>
<dbReference type="RefSeq" id="WP_144898389.1">
    <property type="nucleotide sequence ID" value="NZ_VLKN01000002.1"/>
</dbReference>
<evidence type="ECO:0000313" key="4">
    <source>
        <dbReference type="Proteomes" id="UP000315167"/>
    </source>
</evidence>
<dbReference type="Pfam" id="PF04170">
    <property type="entry name" value="NlpE"/>
    <property type="match status" value="1"/>
</dbReference>
<proteinExistence type="predicted"/>
<protein>
    <submittedName>
        <fullName evidence="3">Putative lipoprotein NlpE involved in copper resistance</fullName>
    </submittedName>
</protein>